<keyword evidence="3" id="KW-1185">Reference proteome</keyword>
<comment type="caution">
    <text evidence="2">The sequence shown here is derived from an EMBL/GenBank/DDBJ whole genome shotgun (WGS) entry which is preliminary data.</text>
</comment>
<evidence type="ECO:0000313" key="2">
    <source>
        <dbReference type="EMBL" id="PWJ30421.1"/>
    </source>
</evidence>
<evidence type="ECO:0000259" key="1">
    <source>
        <dbReference type="Pfam" id="PF13936"/>
    </source>
</evidence>
<reference evidence="2 3" key="1">
    <citation type="submission" date="2018-05" db="EMBL/GenBank/DDBJ databases">
        <title>The Hungate 1000. A catalogue of reference genomes from the rumen microbiome.</title>
        <authorList>
            <person name="Kelly W."/>
        </authorList>
    </citation>
    <scope>NUCLEOTIDE SEQUENCE [LARGE SCALE GENOMIC DNA]</scope>
    <source>
        <strain evidence="2 3">NLAE-zl-C242</strain>
    </source>
</reference>
<evidence type="ECO:0000313" key="3">
    <source>
        <dbReference type="Proteomes" id="UP000245845"/>
    </source>
</evidence>
<feature type="non-terminal residue" evidence="2">
    <location>
        <position position="74"/>
    </location>
</feature>
<feature type="domain" description="Transposase IS30-like HTH" evidence="1">
    <location>
        <begin position="9"/>
        <end position="50"/>
    </location>
</feature>
<dbReference type="Pfam" id="PF13936">
    <property type="entry name" value="HTH_38"/>
    <property type="match status" value="1"/>
</dbReference>
<gene>
    <name evidence="2" type="ORF">A8806_104291</name>
</gene>
<proteinExistence type="predicted"/>
<dbReference type="RefSeq" id="WP_146203268.1">
    <property type="nucleotide sequence ID" value="NZ_QGDL01000004.1"/>
</dbReference>
<name>A0A2Y9BI99_9FIRM</name>
<sequence length="74" mass="8812">MSKLIPGNHKHLTIEDRRYIEQSLDESKSFREISKYLCKDPSTISDEVFKNRVANTWNKGSFNNPHNFCVHRFR</sequence>
<dbReference type="Proteomes" id="UP000245845">
    <property type="component" value="Unassembled WGS sequence"/>
</dbReference>
<accession>A0A2Y9BI99</accession>
<dbReference type="OrthoDB" id="9776104at2"/>
<dbReference type="AlphaFoldDB" id="A0A2Y9BI99"/>
<dbReference type="EMBL" id="QGDL01000004">
    <property type="protein sequence ID" value="PWJ30421.1"/>
    <property type="molecule type" value="Genomic_DNA"/>
</dbReference>
<protein>
    <submittedName>
        <fullName evidence="2">Helix-turn-helix protein</fullName>
    </submittedName>
</protein>
<dbReference type="InterPro" id="IPR025246">
    <property type="entry name" value="IS30-like_HTH"/>
</dbReference>
<organism evidence="2 3">
    <name type="scientific">Faecalicatena orotica</name>
    <dbReference type="NCBI Taxonomy" id="1544"/>
    <lineage>
        <taxon>Bacteria</taxon>
        <taxon>Bacillati</taxon>
        <taxon>Bacillota</taxon>
        <taxon>Clostridia</taxon>
        <taxon>Lachnospirales</taxon>
        <taxon>Lachnospiraceae</taxon>
        <taxon>Faecalicatena</taxon>
    </lineage>
</organism>